<evidence type="ECO:0000256" key="1">
    <source>
        <dbReference type="ARBA" id="ARBA00022722"/>
    </source>
</evidence>
<dbReference type="GO" id="GO:0033202">
    <property type="term" value="C:DNA helicase complex"/>
    <property type="evidence" value="ECO:0007669"/>
    <property type="project" value="TreeGrafter"/>
</dbReference>
<dbReference type="InterPro" id="IPR014017">
    <property type="entry name" value="DNA_helicase_UvrD-like_C"/>
</dbReference>
<dbReference type="RefSeq" id="WP_245504498.1">
    <property type="nucleotide sequence ID" value="NZ_SMAI01000001.1"/>
</dbReference>
<dbReference type="GO" id="GO:0005829">
    <property type="term" value="C:cytosol"/>
    <property type="evidence" value="ECO:0007669"/>
    <property type="project" value="TreeGrafter"/>
</dbReference>
<keyword evidence="8" id="KW-0238">DNA-binding</keyword>
<evidence type="ECO:0000313" key="19">
    <source>
        <dbReference type="EMBL" id="TCT08073.1"/>
    </source>
</evidence>
<evidence type="ECO:0000256" key="6">
    <source>
        <dbReference type="ARBA" id="ARBA00022839"/>
    </source>
</evidence>
<dbReference type="Gene3D" id="3.90.320.10">
    <property type="match status" value="1"/>
</dbReference>
<dbReference type="InterPro" id="IPR014016">
    <property type="entry name" value="UvrD-like_ATP-bd"/>
</dbReference>
<sequence length="1166" mass="123106">MKDVTSDAVDQGPLAEATRRQSDASAPDRSAWVSANAGSGKTHVLARRVIRLLLSGTPPERILCLTYTKAAAANMANRVLAILSRWVGLSDDALDAELRATDGRVPTRESRARARRLFAAALETPGGLKIQTIHAFCGGLLHRFPFEAGVAAGFRELDEAARLDLMAQIRADLIVEATRVPDGPLGQALSRLTEDMSDFAVDALLEAAVALRAQILHVAVAGPARRARLAHLLGLPPETSRAAIEAEMLASPHLPRSEWASVAARLTAGSASDAELGRTLGLAAKAASVAEALAAYRTVFLTSEGKLRARFLTKGLRAAEPDLADRLDLEKARIGALLDALRAAVVLERSEAALVLGGAACARYEAAKSARGLLDFDDLIHRTADLLNRVPASFVHFKLDRGIDHVLVDEAQDTSPAQWKVVEGLVSDFFAGEGARPGLTRTLFVVGDEKQSIFSFQGADPRAFGAMHRRVARAAGPDAFRDVSLPHSFRASPGVLAAVDRIFAGADAAAGLVADGVAPTHAAIRADAPALVEIWPTLVPPPRPEIDDWRRPLDAVPVDDPANLLARRIAAFIAWGIGARLAIPSQGGRPMRAEDVLILVRRRGKLFEAIIRALKAASGVDVAGADRLVVADHIAALDLMALGDALLSPDDDLALAGLLKSPLFGFTDADLTALCPGRTGRLGDALAQDFRFSAAAARLSAWRVEAAALRPFDFYGRVLGRDGGRRAMIARLGAEAGDVLDEFMALARSYEAGEPATLSGFLAYLRRGGAETKRDMESGRDEVRVMTVHGAKGLEAPIVILADTVDVPRLRLPGGLLTLSAGDGIGVPVLVSRQEADPPALSAARAAAAAREAEEYRRLLYVALTRAQDAVIVCGAEGRLPGEGKAHARAPGCWYDLVTDALAAEAVDAEVPYCEVPVLRWRRPDSFPVSTLTAAVSPSAPPPAPRSLETRPVEAEATCLRLRPSHAAPKTEPSLIEVKSASLPGGDGAVGIDPTVHGDLVHRLLAGLPDLAGPERRASGMRLLRQAAPSLSLAQHAAVLAEALSVLDLPALADLFGPGSRAEVPVLGRWQLGNGRPAEVAGRIDRLVRIGTEILLADFKTDRVPPERAEDVDPSHIAQLALYAAALGRALPGTAVAARIVYTRGPRIHGLSPGQLEAALERLGAG</sequence>
<feature type="domain" description="UvrD-like helicase C-terminal" evidence="18">
    <location>
        <begin position="522"/>
        <end position="793"/>
    </location>
</feature>
<reference evidence="19 20" key="1">
    <citation type="submission" date="2019-03" db="EMBL/GenBank/DDBJ databases">
        <title>Genomic Encyclopedia of Type Strains, Phase IV (KMG-IV): sequencing the most valuable type-strain genomes for metagenomic binning, comparative biology and taxonomic classification.</title>
        <authorList>
            <person name="Goeker M."/>
        </authorList>
    </citation>
    <scope>NUCLEOTIDE SEQUENCE [LARGE SCALE GENOMIC DNA]</scope>
    <source>
        <strain evidence="19 20">DSM 9035</strain>
    </source>
</reference>
<dbReference type="Gene3D" id="1.10.486.10">
    <property type="entry name" value="PCRA, domain 4"/>
    <property type="match status" value="1"/>
</dbReference>
<dbReference type="InterPro" id="IPR000212">
    <property type="entry name" value="DNA_helicase_UvrD/REP"/>
</dbReference>
<dbReference type="GO" id="GO:0005524">
    <property type="term" value="F:ATP binding"/>
    <property type="evidence" value="ECO:0007669"/>
    <property type="project" value="UniProtKB-UniRule"/>
</dbReference>
<evidence type="ECO:0000256" key="9">
    <source>
        <dbReference type="ARBA" id="ARBA00023204"/>
    </source>
</evidence>
<evidence type="ECO:0000256" key="10">
    <source>
        <dbReference type="ARBA" id="ARBA00023235"/>
    </source>
</evidence>
<evidence type="ECO:0000313" key="20">
    <source>
        <dbReference type="Proteomes" id="UP000294664"/>
    </source>
</evidence>
<organism evidence="19 20">
    <name type="scientific">Aquabacter spiritensis</name>
    <dbReference type="NCBI Taxonomy" id="933073"/>
    <lineage>
        <taxon>Bacteria</taxon>
        <taxon>Pseudomonadati</taxon>
        <taxon>Pseudomonadota</taxon>
        <taxon>Alphaproteobacteria</taxon>
        <taxon>Hyphomicrobiales</taxon>
        <taxon>Xanthobacteraceae</taxon>
        <taxon>Aquabacter</taxon>
    </lineage>
</organism>
<dbReference type="AlphaFoldDB" id="A0A4R3M645"/>
<keyword evidence="9" id="KW-0234">DNA repair</keyword>
<evidence type="ECO:0000256" key="4">
    <source>
        <dbReference type="ARBA" id="ARBA00022801"/>
    </source>
</evidence>
<protein>
    <recommendedName>
        <fullName evidence="12">DNA 3'-5' helicase</fullName>
        <ecNumber evidence="12">5.6.2.4</ecNumber>
    </recommendedName>
    <alternativeName>
        <fullName evidence="13">DNA 3'-5' helicase II</fullName>
    </alternativeName>
</protein>
<keyword evidence="2 15" id="KW-0547">Nucleotide-binding</keyword>
<dbReference type="Pfam" id="PF13361">
    <property type="entry name" value="UvrD_C"/>
    <property type="match status" value="1"/>
</dbReference>
<dbReference type="EMBL" id="SMAI01000001">
    <property type="protein sequence ID" value="TCT08073.1"/>
    <property type="molecule type" value="Genomic_DNA"/>
</dbReference>
<evidence type="ECO:0000259" key="17">
    <source>
        <dbReference type="PROSITE" id="PS51198"/>
    </source>
</evidence>
<comment type="catalytic activity">
    <reaction evidence="14">
        <text>ATP + H2O = ADP + phosphate + H(+)</text>
        <dbReference type="Rhea" id="RHEA:13065"/>
        <dbReference type="ChEBI" id="CHEBI:15377"/>
        <dbReference type="ChEBI" id="CHEBI:15378"/>
        <dbReference type="ChEBI" id="CHEBI:30616"/>
        <dbReference type="ChEBI" id="CHEBI:43474"/>
        <dbReference type="ChEBI" id="CHEBI:456216"/>
        <dbReference type="EC" id="5.6.2.4"/>
    </reaction>
</comment>
<evidence type="ECO:0000256" key="7">
    <source>
        <dbReference type="ARBA" id="ARBA00022840"/>
    </source>
</evidence>
<evidence type="ECO:0000259" key="18">
    <source>
        <dbReference type="PROSITE" id="PS51217"/>
    </source>
</evidence>
<dbReference type="EC" id="5.6.2.4" evidence="12"/>
<dbReference type="InterPro" id="IPR038726">
    <property type="entry name" value="PDDEXK_AddAB-type"/>
</dbReference>
<evidence type="ECO:0000256" key="5">
    <source>
        <dbReference type="ARBA" id="ARBA00022806"/>
    </source>
</evidence>
<evidence type="ECO:0000256" key="3">
    <source>
        <dbReference type="ARBA" id="ARBA00022763"/>
    </source>
</evidence>
<proteinExistence type="predicted"/>
<evidence type="ECO:0000256" key="13">
    <source>
        <dbReference type="ARBA" id="ARBA00034923"/>
    </source>
</evidence>
<dbReference type="InterPro" id="IPR027417">
    <property type="entry name" value="P-loop_NTPase"/>
</dbReference>
<evidence type="ECO:0000256" key="14">
    <source>
        <dbReference type="ARBA" id="ARBA00048988"/>
    </source>
</evidence>
<evidence type="ECO:0000256" key="15">
    <source>
        <dbReference type="PROSITE-ProRule" id="PRU00560"/>
    </source>
</evidence>
<dbReference type="PROSITE" id="PS51217">
    <property type="entry name" value="UVRD_HELICASE_CTER"/>
    <property type="match status" value="1"/>
</dbReference>
<keyword evidence="6" id="KW-0269">Exonuclease</keyword>
<feature type="domain" description="UvrD-like helicase ATP-binding" evidence="17">
    <location>
        <begin position="14"/>
        <end position="492"/>
    </location>
</feature>
<evidence type="ECO:0000256" key="12">
    <source>
        <dbReference type="ARBA" id="ARBA00034808"/>
    </source>
</evidence>
<dbReference type="Proteomes" id="UP000294664">
    <property type="component" value="Unassembled WGS sequence"/>
</dbReference>
<dbReference type="GO" id="GO:0043138">
    <property type="term" value="F:3'-5' DNA helicase activity"/>
    <property type="evidence" value="ECO:0007669"/>
    <property type="project" value="UniProtKB-EC"/>
</dbReference>
<comment type="caution">
    <text evidence="19">The sequence shown here is derived from an EMBL/GenBank/DDBJ whole genome shotgun (WGS) entry which is preliminary data.</text>
</comment>
<keyword evidence="10" id="KW-0413">Isomerase</keyword>
<accession>A0A4R3M645</accession>
<dbReference type="GO" id="GO:0004527">
    <property type="term" value="F:exonuclease activity"/>
    <property type="evidence" value="ECO:0007669"/>
    <property type="project" value="UniProtKB-KW"/>
</dbReference>
<evidence type="ECO:0000256" key="11">
    <source>
        <dbReference type="ARBA" id="ARBA00034617"/>
    </source>
</evidence>
<keyword evidence="1" id="KW-0540">Nuclease</keyword>
<dbReference type="GO" id="GO:0003677">
    <property type="term" value="F:DNA binding"/>
    <property type="evidence" value="ECO:0007669"/>
    <property type="project" value="UniProtKB-KW"/>
</dbReference>
<dbReference type="PANTHER" id="PTHR11070">
    <property type="entry name" value="UVRD / RECB / PCRA DNA HELICASE FAMILY MEMBER"/>
    <property type="match status" value="1"/>
</dbReference>
<evidence type="ECO:0000256" key="16">
    <source>
        <dbReference type="SAM" id="MobiDB-lite"/>
    </source>
</evidence>
<dbReference type="GO" id="GO:0000725">
    <property type="term" value="P:recombinational repair"/>
    <property type="evidence" value="ECO:0007669"/>
    <property type="project" value="TreeGrafter"/>
</dbReference>
<keyword evidence="5 15" id="KW-0347">Helicase</keyword>
<comment type="catalytic activity">
    <reaction evidence="11">
        <text>Couples ATP hydrolysis with the unwinding of duplex DNA by translocating in the 3'-5' direction.</text>
        <dbReference type="EC" id="5.6.2.4"/>
    </reaction>
</comment>
<dbReference type="Pfam" id="PF12705">
    <property type="entry name" value="PDDEXK_1"/>
    <property type="match status" value="1"/>
</dbReference>
<dbReference type="PANTHER" id="PTHR11070:SF2">
    <property type="entry name" value="ATP-DEPENDENT DNA HELICASE SRS2"/>
    <property type="match status" value="1"/>
</dbReference>
<dbReference type="PROSITE" id="PS51198">
    <property type="entry name" value="UVRD_HELICASE_ATP_BIND"/>
    <property type="match status" value="1"/>
</dbReference>
<name>A0A4R3M645_9HYPH</name>
<dbReference type="SUPFAM" id="SSF52540">
    <property type="entry name" value="P-loop containing nucleoside triphosphate hydrolases"/>
    <property type="match status" value="1"/>
</dbReference>
<dbReference type="InterPro" id="IPR011604">
    <property type="entry name" value="PDDEXK-like_dom_sf"/>
</dbReference>
<feature type="binding site" evidence="15">
    <location>
        <begin position="35"/>
        <end position="42"/>
    </location>
    <ligand>
        <name>ATP</name>
        <dbReference type="ChEBI" id="CHEBI:30616"/>
    </ligand>
</feature>
<dbReference type="Pfam" id="PF00580">
    <property type="entry name" value="UvrD-helicase"/>
    <property type="match status" value="2"/>
</dbReference>
<keyword evidence="4 15" id="KW-0378">Hydrolase</keyword>
<keyword evidence="20" id="KW-1185">Reference proteome</keyword>
<dbReference type="InterPro" id="IPR014151">
    <property type="entry name" value="DNA_helicase_AddA"/>
</dbReference>
<dbReference type="SUPFAM" id="SSF52980">
    <property type="entry name" value="Restriction endonuclease-like"/>
    <property type="match status" value="1"/>
</dbReference>
<evidence type="ECO:0000256" key="2">
    <source>
        <dbReference type="ARBA" id="ARBA00022741"/>
    </source>
</evidence>
<dbReference type="Gene3D" id="3.40.50.300">
    <property type="entry name" value="P-loop containing nucleotide triphosphate hydrolases"/>
    <property type="match status" value="3"/>
</dbReference>
<dbReference type="InterPro" id="IPR011335">
    <property type="entry name" value="Restrct_endonuc-II-like"/>
</dbReference>
<keyword evidence="7 15" id="KW-0067">ATP-binding</keyword>
<dbReference type="NCBIfam" id="TIGR02784">
    <property type="entry name" value="addA_alphas"/>
    <property type="match status" value="1"/>
</dbReference>
<gene>
    <name evidence="19" type="ORF">EDC64_101593</name>
</gene>
<evidence type="ECO:0000256" key="8">
    <source>
        <dbReference type="ARBA" id="ARBA00023125"/>
    </source>
</evidence>
<keyword evidence="3" id="KW-0227">DNA damage</keyword>
<feature type="region of interest" description="Disordered" evidence="16">
    <location>
        <begin position="1"/>
        <end position="34"/>
    </location>
</feature>